<evidence type="ECO:0000313" key="6">
    <source>
        <dbReference type="EMBL" id="CAG8551822.1"/>
    </source>
</evidence>
<dbReference type="Gene3D" id="2.120.10.80">
    <property type="entry name" value="Kelch-type beta propeller"/>
    <property type="match status" value="2"/>
</dbReference>
<reference evidence="6" key="1">
    <citation type="submission" date="2021-06" db="EMBL/GenBank/DDBJ databases">
        <authorList>
            <person name="Kallberg Y."/>
            <person name="Tangrot J."/>
            <person name="Rosling A."/>
        </authorList>
    </citation>
    <scope>NUCLEOTIDE SEQUENCE</scope>
    <source>
        <strain evidence="6">FL130A</strain>
    </source>
</reference>
<keyword evidence="4" id="KW-1133">Transmembrane helix</keyword>
<feature type="transmembrane region" description="Helical" evidence="4">
    <location>
        <begin position="405"/>
        <end position="426"/>
    </location>
</feature>
<dbReference type="SUPFAM" id="SSF117281">
    <property type="entry name" value="Kelch motif"/>
    <property type="match status" value="1"/>
</dbReference>
<sequence>MRTFFLALCIYLILVFCFAKGNPTSRRYQDGVIIDNKLYVFAGRQTSNPLILNQTADMNELWILNLNQSFDVSSPPWLRGPSTNAPRVAYHTVNVGGAENELLVIYGGETLDSMETSYAVFDTKSQNWSTPLFNTSQINRRQKHTGVTNFNDSTIIFYGGASFSNPPVGNNLFVVNTSSNPWSIYNLPAGPESRAFHTSTLLSDGKMYVIGGVTDLANNKLATLDLILVFDLRTSQWSQAPVNGTVVPPGRFLHKAVGTGDDKIIIYGGTTDFDYFTGTFNDLYVLDTTTNPYTWTNITTKGIIPIARSCHTMVMAGTNLIITFGRHADELKDGFPNNTLVLDTTTYTWQTTYTPNKLELTTPPKPNISNKTNTSTTTPLPTLAPSSEQNGVGVDSGNENGNTKIIIGVVISISSVILIGVGLFFFKRRRQDKNNETNNELDHVLTIEETTVGR</sequence>
<evidence type="ECO:0000256" key="1">
    <source>
        <dbReference type="ARBA" id="ARBA00022441"/>
    </source>
</evidence>
<evidence type="ECO:0000313" key="7">
    <source>
        <dbReference type="Proteomes" id="UP000789508"/>
    </source>
</evidence>
<comment type="caution">
    <text evidence="6">The sequence shown here is derived from an EMBL/GenBank/DDBJ whole genome shotgun (WGS) entry which is preliminary data.</text>
</comment>
<dbReference type="AlphaFoldDB" id="A0A9N9B3A5"/>
<feature type="region of interest" description="Disordered" evidence="3">
    <location>
        <begin position="358"/>
        <end position="396"/>
    </location>
</feature>
<feature type="compositionally biased region" description="Low complexity" evidence="3">
    <location>
        <begin position="367"/>
        <end position="387"/>
    </location>
</feature>
<keyword evidence="2" id="KW-0677">Repeat</keyword>
<organism evidence="6 7">
    <name type="scientific">Ambispora leptoticha</name>
    <dbReference type="NCBI Taxonomy" id="144679"/>
    <lineage>
        <taxon>Eukaryota</taxon>
        <taxon>Fungi</taxon>
        <taxon>Fungi incertae sedis</taxon>
        <taxon>Mucoromycota</taxon>
        <taxon>Glomeromycotina</taxon>
        <taxon>Glomeromycetes</taxon>
        <taxon>Archaeosporales</taxon>
        <taxon>Ambisporaceae</taxon>
        <taxon>Ambispora</taxon>
    </lineage>
</organism>
<dbReference type="PANTHER" id="PTHR46093:SF3">
    <property type="entry name" value="ACYL-COA-BINDING DOMAIN-CONTAINING PROTEIN 4"/>
    <property type="match status" value="1"/>
</dbReference>
<dbReference type="EMBL" id="CAJVPS010001835">
    <property type="protein sequence ID" value="CAG8551822.1"/>
    <property type="molecule type" value="Genomic_DNA"/>
</dbReference>
<dbReference type="InterPro" id="IPR015915">
    <property type="entry name" value="Kelch-typ_b-propeller"/>
</dbReference>
<keyword evidence="4" id="KW-0472">Membrane</keyword>
<evidence type="ECO:0000256" key="3">
    <source>
        <dbReference type="SAM" id="MobiDB-lite"/>
    </source>
</evidence>
<dbReference type="Pfam" id="PF24681">
    <property type="entry name" value="Kelch_KLHDC2_KLHL20_DRC7"/>
    <property type="match status" value="1"/>
</dbReference>
<evidence type="ECO:0000256" key="4">
    <source>
        <dbReference type="SAM" id="Phobius"/>
    </source>
</evidence>
<name>A0A9N9B3A5_9GLOM</name>
<evidence type="ECO:0000256" key="5">
    <source>
        <dbReference type="SAM" id="SignalP"/>
    </source>
</evidence>
<proteinExistence type="predicted"/>
<keyword evidence="7" id="KW-1185">Reference proteome</keyword>
<dbReference type="Proteomes" id="UP000789508">
    <property type="component" value="Unassembled WGS sequence"/>
</dbReference>
<dbReference type="PANTHER" id="PTHR46093">
    <property type="entry name" value="ACYL-COA-BINDING DOMAIN-CONTAINING PROTEIN 5"/>
    <property type="match status" value="1"/>
</dbReference>
<keyword evidence="5" id="KW-0732">Signal</keyword>
<feature type="signal peptide" evidence="5">
    <location>
        <begin position="1"/>
        <end position="19"/>
    </location>
</feature>
<evidence type="ECO:0000256" key="2">
    <source>
        <dbReference type="ARBA" id="ARBA00022737"/>
    </source>
</evidence>
<dbReference type="OrthoDB" id="432528at2759"/>
<gene>
    <name evidence="6" type="ORF">ALEPTO_LOCUS5912</name>
</gene>
<protein>
    <submittedName>
        <fullName evidence="6">2457_t:CDS:1</fullName>
    </submittedName>
</protein>
<accession>A0A9N9B3A5</accession>
<feature type="chain" id="PRO_5040411648" evidence="5">
    <location>
        <begin position="20"/>
        <end position="454"/>
    </location>
</feature>
<keyword evidence="4" id="KW-0812">Transmembrane</keyword>
<keyword evidence="1" id="KW-0880">Kelch repeat</keyword>